<keyword evidence="5 12" id="KW-0812">Transmembrane</keyword>
<dbReference type="EC" id="7.2.1.3" evidence="11"/>
<reference evidence="15" key="1">
    <citation type="submission" date="2022-11" db="UniProtKB">
        <authorList>
            <consortium name="WormBaseParasite"/>
        </authorList>
    </citation>
    <scope>IDENTIFICATION</scope>
</reference>
<keyword evidence="10 12" id="KW-0472">Membrane</keyword>
<accession>A0A914CJE8</accession>
<dbReference type="InterPro" id="IPR006593">
    <property type="entry name" value="Cyt_b561/ferric_Rdtase_TM"/>
</dbReference>
<comment type="cofactor">
    <cofactor evidence="1">
        <name>heme b</name>
        <dbReference type="ChEBI" id="CHEBI:60344"/>
    </cofactor>
</comment>
<feature type="transmembrane region" description="Helical" evidence="12">
    <location>
        <begin position="12"/>
        <end position="30"/>
    </location>
</feature>
<evidence type="ECO:0000313" key="15">
    <source>
        <dbReference type="WBParaSite" id="ACRNAN_scaffold11250.g31563.t1"/>
    </source>
</evidence>
<dbReference type="InterPro" id="IPR045150">
    <property type="entry name" value="CYB561D1/2"/>
</dbReference>
<evidence type="ECO:0000256" key="10">
    <source>
        <dbReference type="ARBA" id="ARBA00023136"/>
    </source>
</evidence>
<dbReference type="Proteomes" id="UP000887540">
    <property type="component" value="Unplaced"/>
</dbReference>
<evidence type="ECO:0000256" key="3">
    <source>
        <dbReference type="ARBA" id="ARBA00022448"/>
    </source>
</evidence>
<keyword evidence="14" id="KW-1185">Reference proteome</keyword>
<keyword evidence="3" id="KW-0813">Transport</keyword>
<dbReference type="WBParaSite" id="ACRNAN_scaffold11250.g31563.t1">
    <property type="protein sequence ID" value="ACRNAN_scaffold11250.g31563.t1"/>
    <property type="gene ID" value="ACRNAN_scaffold11250.g31563"/>
</dbReference>
<evidence type="ECO:0000256" key="1">
    <source>
        <dbReference type="ARBA" id="ARBA00001970"/>
    </source>
</evidence>
<evidence type="ECO:0000256" key="5">
    <source>
        <dbReference type="ARBA" id="ARBA00022692"/>
    </source>
</evidence>
<comment type="subcellular location">
    <subcellularLocation>
        <location evidence="2">Membrane</location>
        <topology evidence="2">Multi-pass membrane protein</topology>
    </subcellularLocation>
</comment>
<organism evidence="14 15">
    <name type="scientific">Acrobeloides nanus</name>
    <dbReference type="NCBI Taxonomy" id="290746"/>
    <lineage>
        <taxon>Eukaryota</taxon>
        <taxon>Metazoa</taxon>
        <taxon>Ecdysozoa</taxon>
        <taxon>Nematoda</taxon>
        <taxon>Chromadorea</taxon>
        <taxon>Rhabditida</taxon>
        <taxon>Tylenchina</taxon>
        <taxon>Cephalobomorpha</taxon>
        <taxon>Cephaloboidea</taxon>
        <taxon>Cephalobidae</taxon>
        <taxon>Acrobeloides</taxon>
    </lineage>
</organism>
<feature type="transmembrane region" description="Helical" evidence="12">
    <location>
        <begin position="122"/>
        <end position="141"/>
    </location>
</feature>
<dbReference type="PROSITE" id="PS50939">
    <property type="entry name" value="CYTOCHROME_B561"/>
    <property type="match status" value="1"/>
</dbReference>
<evidence type="ECO:0000256" key="11">
    <source>
        <dbReference type="ARBA" id="ARBA00024225"/>
    </source>
</evidence>
<dbReference type="PANTHER" id="PTHR15422">
    <property type="entry name" value="OS05G0565100 PROTEIN"/>
    <property type="match status" value="1"/>
</dbReference>
<keyword evidence="9" id="KW-0408">Iron</keyword>
<keyword evidence="6" id="KW-0479">Metal-binding</keyword>
<feature type="transmembrane region" description="Helical" evidence="12">
    <location>
        <begin position="178"/>
        <end position="202"/>
    </location>
</feature>
<evidence type="ECO:0000256" key="9">
    <source>
        <dbReference type="ARBA" id="ARBA00023004"/>
    </source>
</evidence>
<feature type="transmembrane region" description="Helical" evidence="12">
    <location>
        <begin position="50"/>
        <end position="70"/>
    </location>
</feature>
<feature type="domain" description="Cytochrome b561" evidence="13">
    <location>
        <begin position="1"/>
        <end position="145"/>
    </location>
</feature>
<evidence type="ECO:0000256" key="8">
    <source>
        <dbReference type="ARBA" id="ARBA00022989"/>
    </source>
</evidence>
<evidence type="ECO:0000313" key="14">
    <source>
        <dbReference type="Proteomes" id="UP000887540"/>
    </source>
</evidence>
<dbReference type="CDD" id="cd08760">
    <property type="entry name" value="Cyt_b561_FRRS1_like"/>
    <property type="match status" value="1"/>
</dbReference>
<evidence type="ECO:0000256" key="7">
    <source>
        <dbReference type="ARBA" id="ARBA00022982"/>
    </source>
</evidence>
<dbReference type="Gene3D" id="1.20.120.1770">
    <property type="match status" value="1"/>
</dbReference>
<dbReference type="GO" id="GO:0140575">
    <property type="term" value="F:transmembrane monodehydroascorbate reductase activity"/>
    <property type="evidence" value="ECO:0007669"/>
    <property type="project" value="InterPro"/>
</dbReference>
<keyword evidence="4" id="KW-0349">Heme</keyword>
<feature type="transmembrane region" description="Helical" evidence="12">
    <location>
        <begin position="91"/>
        <end position="110"/>
    </location>
</feature>
<evidence type="ECO:0000256" key="6">
    <source>
        <dbReference type="ARBA" id="ARBA00022723"/>
    </source>
</evidence>
<dbReference type="AlphaFoldDB" id="A0A914CJE8"/>
<protein>
    <recommendedName>
        <fullName evidence="11">ascorbate ferrireductase (transmembrane)</fullName>
        <ecNumber evidence="11">7.2.1.3</ecNumber>
    </recommendedName>
</protein>
<evidence type="ECO:0000256" key="4">
    <source>
        <dbReference type="ARBA" id="ARBA00022617"/>
    </source>
</evidence>
<keyword evidence="7" id="KW-0249">Electron transport</keyword>
<name>A0A914CJE8_9BILA</name>
<sequence length="212" mass="24532">MGAAIWFQVHRFLNLFAFCCITVVFFLIYWGHGWRVITCSETCTLHEYEVQVHAILGTVTYAFLILQVLMGMLRPGLDSPIRWYFNFIHKLNGMLIWAGATLTMFLGLEMGKTGLTLFYHGWPYFIMAVVLMVFILVWFICERIVFPWKFVPKVNENDEKRSNEEKLKQQKINLSKSLPLILILVHWLVGIAGAAALGTMLVNAMRRYGFDV</sequence>
<proteinExistence type="predicted"/>
<evidence type="ECO:0000256" key="12">
    <source>
        <dbReference type="SAM" id="Phobius"/>
    </source>
</evidence>
<keyword evidence="8 12" id="KW-1133">Transmembrane helix</keyword>
<dbReference type="GO" id="GO:0016020">
    <property type="term" value="C:membrane"/>
    <property type="evidence" value="ECO:0007669"/>
    <property type="project" value="UniProtKB-SubCell"/>
</dbReference>
<dbReference type="GO" id="GO:0140571">
    <property type="term" value="F:transmembrane ascorbate ferrireductase activity"/>
    <property type="evidence" value="ECO:0007669"/>
    <property type="project" value="UniProtKB-EC"/>
</dbReference>
<evidence type="ECO:0000256" key="2">
    <source>
        <dbReference type="ARBA" id="ARBA00004141"/>
    </source>
</evidence>
<dbReference type="GO" id="GO:0046872">
    <property type="term" value="F:metal ion binding"/>
    <property type="evidence" value="ECO:0007669"/>
    <property type="project" value="UniProtKB-KW"/>
</dbReference>
<dbReference type="SMART" id="SM00665">
    <property type="entry name" value="B561"/>
    <property type="match status" value="1"/>
</dbReference>
<evidence type="ECO:0000259" key="13">
    <source>
        <dbReference type="PROSITE" id="PS50939"/>
    </source>
</evidence>